<dbReference type="InterPro" id="IPR001387">
    <property type="entry name" value="Cro/C1-type_HTH"/>
</dbReference>
<evidence type="ECO:0000259" key="2">
    <source>
        <dbReference type="PROSITE" id="PS50943"/>
    </source>
</evidence>
<dbReference type="PANTHER" id="PTHR46558">
    <property type="entry name" value="TRACRIPTIONAL REGULATORY PROTEIN-RELATED-RELATED"/>
    <property type="match status" value="1"/>
</dbReference>
<dbReference type="SMART" id="SM00530">
    <property type="entry name" value="HTH_XRE"/>
    <property type="match status" value="1"/>
</dbReference>
<name>A0A161S1M9_9BACL</name>
<comment type="caution">
    <text evidence="3">The sequence shown here is derived from an EMBL/GenBank/DDBJ whole genome shotgun (WGS) entry which is preliminary data.</text>
</comment>
<protein>
    <recommendedName>
        <fullName evidence="2">HTH cro/C1-type domain-containing protein</fullName>
    </recommendedName>
</protein>
<proteinExistence type="predicted"/>
<feature type="domain" description="HTH cro/C1-type" evidence="2">
    <location>
        <begin position="11"/>
        <end position="65"/>
    </location>
</feature>
<organism evidence="3 4">
    <name type="scientific">Paenibacillus elgii</name>
    <dbReference type="NCBI Taxonomy" id="189691"/>
    <lineage>
        <taxon>Bacteria</taxon>
        <taxon>Bacillati</taxon>
        <taxon>Bacillota</taxon>
        <taxon>Bacilli</taxon>
        <taxon>Bacillales</taxon>
        <taxon>Paenibacillaceae</taxon>
        <taxon>Paenibacillus</taxon>
    </lineage>
</organism>
<dbReference type="Proteomes" id="UP000076563">
    <property type="component" value="Unassembled WGS sequence"/>
</dbReference>
<dbReference type="PANTHER" id="PTHR46558:SF14">
    <property type="entry name" value="HTH-TYPE TRANSCRIPTIONAL REGULATOR ANSR"/>
    <property type="match status" value="1"/>
</dbReference>
<gene>
    <name evidence="3" type="ORF">AV654_19355</name>
</gene>
<evidence type="ECO:0000313" key="3">
    <source>
        <dbReference type="EMBL" id="KZE78134.1"/>
    </source>
</evidence>
<dbReference type="GO" id="GO:0003677">
    <property type="term" value="F:DNA binding"/>
    <property type="evidence" value="ECO:0007669"/>
    <property type="project" value="UniProtKB-KW"/>
</dbReference>
<keyword evidence="1" id="KW-0238">DNA-binding</keyword>
<dbReference type="Gene3D" id="1.10.260.40">
    <property type="entry name" value="lambda repressor-like DNA-binding domains"/>
    <property type="match status" value="1"/>
</dbReference>
<dbReference type="CDD" id="cd00093">
    <property type="entry name" value="HTH_XRE"/>
    <property type="match status" value="1"/>
</dbReference>
<dbReference type="InterPro" id="IPR010982">
    <property type="entry name" value="Lambda_DNA-bd_dom_sf"/>
</dbReference>
<dbReference type="EMBL" id="LQRA01000057">
    <property type="protein sequence ID" value="KZE78134.1"/>
    <property type="molecule type" value="Genomic_DNA"/>
</dbReference>
<sequence length="112" mass="13376">MVMHMDLHINLRIEREKREWTQKSISNKLGVAASTYSNWERGERQPDLEVLIRLADIYQISLDQLVGRSFIPVPRKISVDLDLLQFFAEVQAAQEKQRNEIIRYWRFMNEKS</sequence>
<dbReference type="AlphaFoldDB" id="A0A161S1M9"/>
<dbReference type="PROSITE" id="PS50943">
    <property type="entry name" value="HTH_CROC1"/>
    <property type="match status" value="1"/>
</dbReference>
<evidence type="ECO:0000313" key="4">
    <source>
        <dbReference type="Proteomes" id="UP000076563"/>
    </source>
</evidence>
<reference evidence="4" key="1">
    <citation type="submission" date="2016-01" db="EMBL/GenBank/DDBJ databases">
        <title>Draft genome of Chromobacterium sp. F49.</title>
        <authorList>
            <person name="Hong K.W."/>
        </authorList>
    </citation>
    <scope>NUCLEOTIDE SEQUENCE [LARGE SCALE GENOMIC DNA]</scope>
    <source>
        <strain evidence="4">M63</strain>
    </source>
</reference>
<evidence type="ECO:0000256" key="1">
    <source>
        <dbReference type="ARBA" id="ARBA00023125"/>
    </source>
</evidence>
<keyword evidence="4" id="KW-1185">Reference proteome</keyword>
<dbReference type="SUPFAM" id="SSF47413">
    <property type="entry name" value="lambda repressor-like DNA-binding domains"/>
    <property type="match status" value="1"/>
</dbReference>
<dbReference type="Pfam" id="PF01381">
    <property type="entry name" value="HTH_3"/>
    <property type="match status" value="1"/>
</dbReference>
<accession>A0A161S1M9</accession>